<dbReference type="PANTHER" id="PTHR35526:SF3">
    <property type="entry name" value="ANTI-SIGMA-F FACTOR RSBW"/>
    <property type="match status" value="1"/>
</dbReference>
<evidence type="ECO:0000256" key="1">
    <source>
        <dbReference type="ARBA" id="ARBA00022527"/>
    </source>
</evidence>
<dbReference type="Proteomes" id="UP000540506">
    <property type="component" value="Unassembled WGS sequence"/>
</dbReference>
<feature type="domain" description="Histidine kinase/HSP90-like ATPase" evidence="2">
    <location>
        <begin position="16"/>
        <end position="122"/>
    </location>
</feature>
<keyword evidence="1" id="KW-0808">Transferase</keyword>
<organism evidence="3 4">
    <name type="scientific">Kitasatospora kifunensis</name>
    <name type="common">Streptomyces kifunensis</name>
    <dbReference type="NCBI Taxonomy" id="58351"/>
    <lineage>
        <taxon>Bacteria</taxon>
        <taxon>Bacillati</taxon>
        <taxon>Actinomycetota</taxon>
        <taxon>Actinomycetes</taxon>
        <taxon>Kitasatosporales</taxon>
        <taxon>Streptomycetaceae</taxon>
        <taxon>Kitasatospora</taxon>
    </lineage>
</organism>
<name>A0A7W7VXA4_KITKI</name>
<dbReference type="InterPro" id="IPR036890">
    <property type="entry name" value="HATPase_C_sf"/>
</dbReference>
<evidence type="ECO:0000313" key="3">
    <source>
        <dbReference type="EMBL" id="MBB4926266.1"/>
    </source>
</evidence>
<dbReference type="EMBL" id="JACHJV010000001">
    <property type="protein sequence ID" value="MBB4926266.1"/>
    <property type="molecule type" value="Genomic_DNA"/>
</dbReference>
<dbReference type="AlphaFoldDB" id="A0A7W7VXA4"/>
<dbReference type="InterPro" id="IPR003594">
    <property type="entry name" value="HATPase_dom"/>
</dbReference>
<dbReference type="GO" id="GO:0004674">
    <property type="term" value="F:protein serine/threonine kinase activity"/>
    <property type="evidence" value="ECO:0007669"/>
    <property type="project" value="UniProtKB-KW"/>
</dbReference>
<dbReference type="SUPFAM" id="SSF55874">
    <property type="entry name" value="ATPase domain of HSP90 chaperone/DNA topoisomerase II/histidine kinase"/>
    <property type="match status" value="1"/>
</dbReference>
<protein>
    <submittedName>
        <fullName evidence="3">Anti-sigma regulatory factor (Ser/Thr protein kinase)</fullName>
    </submittedName>
</protein>
<proteinExistence type="predicted"/>
<keyword evidence="1" id="KW-0418">Kinase</keyword>
<sequence>MNDCPINLFHVQAGDGAVAKARRQIAALVNELGLPLSGHAVADAQLCTSEIITNALIHAGGECWVQVEWTGNHLKVEVTDRSLRLPVVLTPDYEKGSGRGLALVDSLAYSWGWEPRELGKTVHFLIAADASLTGDERLGALVRRTREKATPPAGAVAAA</sequence>
<keyword evidence="4" id="KW-1185">Reference proteome</keyword>
<dbReference type="Gene3D" id="3.30.565.10">
    <property type="entry name" value="Histidine kinase-like ATPase, C-terminal domain"/>
    <property type="match status" value="1"/>
</dbReference>
<evidence type="ECO:0000313" key="4">
    <source>
        <dbReference type="Proteomes" id="UP000540506"/>
    </source>
</evidence>
<dbReference type="RefSeq" id="WP_184939291.1">
    <property type="nucleotide sequence ID" value="NZ_JACHJV010000001.1"/>
</dbReference>
<dbReference type="Pfam" id="PF13581">
    <property type="entry name" value="HATPase_c_2"/>
    <property type="match status" value="1"/>
</dbReference>
<evidence type="ECO:0000259" key="2">
    <source>
        <dbReference type="Pfam" id="PF13581"/>
    </source>
</evidence>
<dbReference type="CDD" id="cd16936">
    <property type="entry name" value="HATPase_RsbW-like"/>
    <property type="match status" value="1"/>
</dbReference>
<gene>
    <name evidence="3" type="ORF">FHR34_005259</name>
</gene>
<keyword evidence="1" id="KW-0723">Serine/threonine-protein kinase</keyword>
<reference evidence="3 4" key="1">
    <citation type="submission" date="2020-08" db="EMBL/GenBank/DDBJ databases">
        <title>Sequencing the genomes of 1000 actinobacteria strains.</title>
        <authorList>
            <person name="Klenk H.-P."/>
        </authorList>
    </citation>
    <scope>NUCLEOTIDE SEQUENCE [LARGE SCALE GENOMIC DNA]</scope>
    <source>
        <strain evidence="3 4">DSM 41654</strain>
    </source>
</reference>
<dbReference type="PANTHER" id="PTHR35526">
    <property type="entry name" value="ANTI-SIGMA-F FACTOR RSBW-RELATED"/>
    <property type="match status" value="1"/>
</dbReference>
<accession>A0A7W7VXA4</accession>
<dbReference type="InterPro" id="IPR050267">
    <property type="entry name" value="Anti-sigma-factor_SerPK"/>
</dbReference>
<comment type="caution">
    <text evidence="3">The sequence shown here is derived from an EMBL/GenBank/DDBJ whole genome shotgun (WGS) entry which is preliminary data.</text>
</comment>